<dbReference type="PATRIC" id="fig|186479.3.peg.3925"/>
<feature type="compositionally biased region" description="Polar residues" evidence="1">
    <location>
        <begin position="139"/>
        <end position="159"/>
    </location>
</feature>
<evidence type="ECO:0000313" key="3">
    <source>
        <dbReference type="Proteomes" id="UP000050509"/>
    </source>
</evidence>
<keyword evidence="3" id="KW-1185">Reference proteome</keyword>
<gene>
    <name evidence="2" type="ORF">SE17_08385</name>
</gene>
<organism evidence="2 3">
    <name type="scientific">Kouleothrix aurantiaca</name>
    <dbReference type="NCBI Taxonomy" id="186479"/>
    <lineage>
        <taxon>Bacteria</taxon>
        <taxon>Bacillati</taxon>
        <taxon>Chloroflexota</taxon>
        <taxon>Chloroflexia</taxon>
        <taxon>Chloroflexales</taxon>
        <taxon>Roseiflexineae</taxon>
        <taxon>Roseiflexaceae</taxon>
        <taxon>Kouleothrix</taxon>
    </lineage>
</organism>
<proteinExistence type="predicted"/>
<feature type="compositionally biased region" description="Basic and acidic residues" evidence="1">
    <location>
        <begin position="201"/>
        <end position="211"/>
    </location>
</feature>
<evidence type="ECO:0008006" key="4">
    <source>
        <dbReference type="Google" id="ProtNLM"/>
    </source>
</evidence>
<evidence type="ECO:0000256" key="1">
    <source>
        <dbReference type="SAM" id="MobiDB-lite"/>
    </source>
</evidence>
<reference evidence="2 3" key="1">
    <citation type="submission" date="2015-09" db="EMBL/GenBank/DDBJ databases">
        <title>Draft genome sequence of Kouleothrix aurantiaca JCM 19913.</title>
        <authorList>
            <person name="Hemp J."/>
        </authorList>
    </citation>
    <scope>NUCLEOTIDE SEQUENCE [LARGE SCALE GENOMIC DNA]</scope>
    <source>
        <strain evidence="2 3">COM-B</strain>
    </source>
</reference>
<dbReference type="AlphaFoldDB" id="A0A0P9DJK2"/>
<feature type="region of interest" description="Disordered" evidence="1">
    <location>
        <begin position="138"/>
        <end position="220"/>
    </location>
</feature>
<protein>
    <recommendedName>
        <fullName evidence="4">DUF3618 domain-containing protein</fullName>
    </recommendedName>
</protein>
<dbReference type="EMBL" id="LJCR01000209">
    <property type="protein sequence ID" value="KPV53656.1"/>
    <property type="molecule type" value="Genomic_DNA"/>
</dbReference>
<evidence type="ECO:0000313" key="2">
    <source>
        <dbReference type="EMBL" id="KPV53656.1"/>
    </source>
</evidence>
<name>A0A0P9DJK2_9CHLR</name>
<feature type="compositionally biased region" description="Polar residues" evidence="1">
    <location>
        <begin position="168"/>
        <end position="182"/>
    </location>
</feature>
<comment type="caution">
    <text evidence="2">The sequence shown here is derived from an EMBL/GenBank/DDBJ whole genome shotgun (WGS) entry which is preliminary data.</text>
</comment>
<sequence>MDQGSDNIRQNIETTRDSLTEKLDALEVRARETFDLKHQVAERPWMALGAAVAAGYVLGSMGGESEPRYENKAPHQPVPGTATEYYQSESRPRDSFLSQFDDEIDMLKGAAMATLSSFIRDAVREFIPSISAHLGTDTRVASTSSTPVRGTPSTAQGVSMSEARDQPVINSESIPMTTSYGSNEADRSAEHATPYYPPGSKSDEYQAEREAAVGATRANH</sequence>
<dbReference type="Proteomes" id="UP000050509">
    <property type="component" value="Unassembled WGS sequence"/>
</dbReference>
<accession>A0A0P9DJK2</accession>